<dbReference type="Proteomes" id="UP000230066">
    <property type="component" value="Unassembled WGS sequence"/>
</dbReference>
<keyword evidence="3" id="KW-1185">Reference proteome</keyword>
<name>A0A4E0QUU7_FASHE</name>
<evidence type="ECO:0008006" key="4">
    <source>
        <dbReference type="Google" id="ProtNLM"/>
    </source>
</evidence>
<organism evidence="2 3">
    <name type="scientific">Fasciola hepatica</name>
    <name type="common">Liver fluke</name>
    <dbReference type="NCBI Taxonomy" id="6192"/>
    <lineage>
        <taxon>Eukaryota</taxon>
        <taxon>Metazoa</taxon>
        <taxon>Spiralia</taxon>
        <taxon>Lophotrochozoa</taxon>
        <taxon>Platyhelminthes</taxon>
        <taxon>Trematoda</taxon>
        <taxon>Digenea</taxon>
        <taxon>Plagiorchiida</taxon>
        <taxon>Echinostomata</taxon>
        <taxon>Echinostomatoidea</taxon>
        <taxon>Fasciolidae</taxon>
        <taxon>Fasciola</taxon>
    </lineage>
</organism>
<dbReference type="EMBL" id="JXXN02008514">
    <property type="protein sequence ID" value="THD18793.1"/>
    <property type="molecule type" value="Genomic_DNA"/>
</dbReference>
<sequence length="72" mass="8564">MIFAMVILFFASSILNISRPQRHYIVQRFQIYQIRRGSSSVVYLRYQNALKRTSQWMNCKVIAHFFHGNPAL</sequence>
<reference evidence="2" key="1">
    <citation type="submission" date="2019-03" db="EMBL/GenBank/DDBJ databases">
        <title>Improved annotation for the trematode Fasciola hepatica.</title>
        <authorList>
            <person name="Choi Y.-J."/>
            <person name="Martin J."/>
            <person name="Mitreva M."/>
        </authorList>
    </citation>
    <scope>NUCLEOTIDE SEQUENCE [LARGE SCALE GENOMIC DNA]</scope>
</reference>
<evidence type="ECO:0000256" key="1">
    <source>
        <dbReference type="SAM" id="SignalP"/>
    </source>
</evidence>
<proteinExistence type="predicted"/>
<evidence type="ECO:0000313" key="3">
    <source>
        <dbReference type="Proteomes" id="UP000230066"/>
    </source>
</evidence>
<accession>A0A4E0QUU7</accession>
<comment type="caution">
    <text evidence="2">The sequence shown here is derived from an EMBL/GenBank/DDBJ whole genome shotgun (WGS) entry which is preliminary data.</text>
</comment>
<feature type="chain" id="PRO_5020035996" description="Secreted protein" evidence="1">
    <location>
        <begin position="21"/>
        <end position="72"/>
    </location>
</feature>
<protein>
    <recommendedName>
        <fullName evidence="4">Secreted protein</fullName>
    </recommendedName>
</protein>
<gene>
    <name evidence="2" type="ORF">D915_010324</name>
</gene>
<evidence type="ECO:0000313" key="2">
    <source>
        <dbReference type="EMBL" id="THD18793.1"/>
    </source>
</evidence>
<dbReference type="AlphaFoldDB" id="A0A4E0QUU7"/>
<keyword evidence="1" id="KW-0732">Signal</keyword>
<feature type="signal peptide" evidence="1">
    <location>
        <begin position="1"/>
        <end position="20"/>
    </location>
</feature>